<keyword evidence="10" id="KW-1185">Reference proteome</keyword>
<feature type="modified residue" description="4-aspartylphosphate" evidence="5">
    <location>
        <position position="51"/>
    </location>
</feature>
<evidence type="ECO:0000256" key="3">
    <source>
        <dbReference type="ARBA" id="ARBA00023125"/>
    </source>
</evidence>
<keyword evidence="4" id="KW-0804">Transcription</keyword>
<evidence type="ECO:0000259" key="7">
    <source>
        <dbReference type="PROSITE" id="PS50110"/>
    </source>
</evidence>
<evidence type="ECO:0000256" key="2">
    <source>
        <dbReference type="ARBA" id="ARBA00023015"/>
    </source>
</evidence>
<dbReference type="SMART" id="SM00448">
    <property type="entry name" value="REC"/>
    <property type="match status" value="1"/>
</dbReference>
<dbReference type="InterPro" id="IPR001867">
    <property type="entry name" value="OmpR/PhoB-type_DNA-bd"/>
</dbReference>
<gene>
    <name evidence="9" type="ORF">KQI42_16120</name>
</gene>
<dbReference type="Proteomes" id="UP000749471">
    <property type="component" value="Unassembled WGS sequence"/>
</dbReference>
<keyword evidence="2" id="KW-0805">Transcription regulation</keyword>
<dbReference type="CDD" id="cd17625">
    <property type="entry name" value="REC_OmpR_DrrD-like"/>
    <property type="match status" value="1"/>
</dbReference>
<dbReference type="PANTHER" id="PTHR48111:SF22">
    <property type="entry name" value="REGULATOR OF RPOS"/>
    <property type="match status" value="1"/>
</dbReference>
<dbReference type="InterPro" id="IPR001789">
    <property type="entry name" value="Sig_transdc_resp-reg_receiver"/>
</dbReference>
<dbReference type="RefSeq" id="WP_216521250.1">
    <property type="nucleotide sequence ID" value="NZ_JAHLPM010000016.1"/>
</dbReference>
<dbReference type="Pfam" id="PF00072">
    <property type="entry name" value="Response_reg"/>
    <property type="match status" value="1"/>
</dbReference>
<dbReference type="InterPro" id="IPR039420">
    <property type="entry name" value="WalR-like"/>
</dbReference>
<proteinExistence type="predicted"/>
<organism evidence="9 10">
    <name type="scientific">Tissierella simiarum</name>
    <dbReference type="NCBI Taxonomy" id="2841534"/>
    <lineage>
        <taxon>Bacteria</taxon>
        <taxon>Bacillati</taxon>
        <taxon>Bacillota</taxon>
        <taxon>Tissierellia</taxon>
        <taxon>Tissierellales</taxon>
        <taxon>Tissierellaceae</taxon>
        <taxon>Tissierella</taxon>
    </lineage>
</organism>
<protein>
    <submittedName>
        <fullName evidence="9">Response regulator transcription factor</fullName>
    </submittedName>
</protein>
<evidence type="ECO:0000256" key="4">
    <source>
        <dbReference type="ARBA" id="ARBA00023163"/>
    </source>
</evidence>
<feature type="domain" description="Response regulatory" evidence="7">
    <location>
        <begin position="2"/>
        <end position="116"/>
    </location>
</feature>
<keyword evidence="5" id="KW-0597">Phosphoprotein</keyword>
<dbReference type="PROSITE" id="PS51755">
    <property type="entry name" value="OMPR_PHOB"/>
    <property type="match status" value="1"/>
</dbReference>
<keyword evidence="1" id="KW-0902">Two-component regulatory system</keyword>
<reference evidence="9 10" key="1">
    <citation type="submission" date="2021-06" db="EMBL/GenBank/DDBJ databases">
        <authorList>
            <person name="Sun Q."/>
            <person name="Li D."/>
        </authorList>
    </citation>
    <scope>NUCLEOTIDE SEQUENCE [LARGE SCALE GENOMIC DNA]</scope>
    <source>
        <strain evidence="9 10">MSJ-40</strain>
    </source>
</reference>
<keyword evidence="3 6" id="KW-0238">DNA-binding</keyword>
<dbReference type="SMART" id="SM00862">
    <property type="entry name" value="Trans_reg_C"/>
    <property type="match status" value="1"/>
</dbReference>
<evidence type="ECO:0000259" key="8">
    <source>
        <dbReference type="PROSITE" id="PS51755"/>
    </source>
</evidence>
<dbReference type="Pfam" id="PF00486">
    <property type="entry name" value="Trans_reg_C"/>
    <property type="match status" value="1"/>
</dbReference>
<dbReference type="PROSITE" id="PS50110">
    <property type="entry name" value="RESPONSE_REGULATORY"/>
    <property type="match status" value="1"/>
</dbReference>
<sequence length="229" mass="25737">MRILMIEDEKYLAEAIANVLKKNNYIADLAHDGEYGLDCALSAIYDIIILDIMLPKKDGLSVLKEIRKNGISTPVILLTAKGETDDKVKGLDAGADDYLAKPFKTEELLARLRALSRRKDNFVLENILTYGDIDLNPHTIELYCGKKSYKLTLKECQLLELLINMKGMIVSKNTIIEKLWGYDGKGEDNHVEVYVSFLRKKLSHIGSKTSIQTVRGVGYTLKLKGEQSV</sequence>
<dbReference type="CDD" id="cd00383">
    <property type="entry name" value="trans_reg_C"/>
    <property type="match status" value="1"/>
</dbReference>
<evidence type="ECO:0000256" key="6">
    <source>
        <dbReference type="PROSITE-ProRule" id="PRU01091"/>
    </source>
</evidence>
<evidence type="ECO:0000256" key="5">
    <source>
        <dbReference type="PROSITE-ProRule" id="PRU00169"/>
    </source>
</evidence>
<name>A0ABS6E9L2_9FIRM</name>
<feature type="domain" description="OmpR/PhoB-type" evidence="8">
    <location>
        <begin position="125"/>
        <end position="223"/>
    </location>
</feature>
<evidence type="ECO:0000256" key="1">
    <source>
        <dbReference type="ARBA" id="ARBA00023012"/>
    </source>
</evidence>
<dbReference type="EMBL" id="JAHLPM010000016">
    <property type="protein sequence ID" value="MBU5439541.1"/>
    <property type="molecule type" value="Genomic_DNA"/>
</dbReference>
<evidence type="ECO:0000313" key="10">
    <source>
        <dbReference type="Proteomes" id="UP000749471"/>
    </source>
</evidence>
<evidence type="ECO:0000313" key="9">
    <source>
        <dbReference type="EMBL" id="MBU5439541.1"/>
    </source>
</evidence>
<comment type="caution">
    <text evidence="9">The sequence shown here is derived from an EMBL/GenBank/DDBJ whole genome shotgun (WGS) entry which is preliminary data.</text>
</comment>
<feature type="DNA-binding region" description="OmpR/PhoB-type" evidence="6">
    <location>
        <begin position="125"/>
        <end position="223"/>
    </location>
</feature>
<accession>A0ABS6E9L2</accession>
<dbReference type="PANTHER" id="PTHR48111">
    <property type="entry name" value="REGULATOR OF RPOS"/>
    <property type="match status" value="1"/>
</dbReference>